<dbReference type="AlphaFoldDB" id="A0A4U8UDI5"/>
<dbReference type="Proteomes" id="UP000029920">
    <property type="component" value="Unassembled WGS sequence"/>
</dbReference>
<dbReference type="Pfam" id="PF01497">
    <property type="entry name" value="Peripla_BP_2"/>
    <property type="match status" value="1"/>
</dbReference>
<dbReference type="InterPro" id="IPR050902">
    <property type="entry name" value="ABC_Transporter_SBP"/>
</dbReference>
<dbReference type="Gene3D" id="3.40.50.1980">
    <property type="entry name" value="Nitrogenase molybdenum iron protein domain"/>
    <property type="match status" value="1"/>
</dbReference>
<name>A0A4U8UDI5_9HELI</name>
<comment type="caution">
    <text evidence="2">The sequence shown here is derived from an EMBL/GenBank/DDBJ whole genome shotgun (WGS) entry which is preliminary data.</text>
</comment>
<dbReference type="InterPro" id="IPR002491">
    <property type="entry name" value="ABC_transptr_periplasmic_BD"/>
</dbReference>
<dbReference type="SUPFAM" id="SSF53807">
    <property type="entry name" value="Helical backbone' metal receptor"/>
    <property type="match status" value="1"/>
</dbReference>
<proteinExistence type="predicted"/>
<keyword evidence="3" id="KW-1185">Reference proteome</keyword>
<gene>
    <name evidence="2" type="ORF">LS72_007510</name>
</gene>
<dbReference type="PANTHER" id="PTHR30535:SF34">
    <property type="entry name" value="MOLYBDATE-BINDING PROTEIN MOLA"/>
    <property type="match status" value="1"/>
</dbReference>
<evidence type="ECO:0000313" key="2">
    <source>
        <dbReference type="EMBL" id="TLE14965.1"/>
    </source>
</evidence>
<feature type="domain" description="Fe/B12 periplasmic-binding" evidence="1">
    <location>
        <begin position="30"/>
        <end position="287"/>
    </location>
</feature>
<sequence>MDRIGYFGDKMKKILAFSILLALPLFAEVKVAVFGGLWPMPVILSFLTDAQIVYMPKASVNAAKYSVVAELKPEFLEIPYGSNENIEELLGLDVDVYMCHIADMKLYTQLQRANKEVISFPVNVENYNLKKALQVWLEGVGKYFDIALKQKEILEDITQTEEFIAKRTQDSQAKVMILKSLNHNQIALGGRDYLIEKSGGENVFKSSNDGLVNLEAIYKFDPDVIFITNFTDTQEKDLLQSKEWQRLKAVKEKRVHKLPLATYRPYAPSLDIAPTLLFMAKKTYPSLFEDISLEDIFKKHFLKFYGIPLTQKQVELILKPDFRAGII</sequence>
<dbReference type="PROSITE" id="PS50983">
    <property type="entry name" value="FE_B12_PBP"/>
    <property type="match status" value="1"/>
</dbReference>
<protein>
    <submittedName>
        <fullName evidence="2">ABC transporter substrate-binding protein</fullName>
    </submittedName>
</protein>
<dbReference type="EMBL" id="JRPC02000019">
    <property type="protein sequence ID" value="TLE14965.1"/>
    <property type="molecule type" value="Genomic_DNA"/>
</dbReference>
<reference evidence="2 3" key="1">
    <citation type="journal article" date="2014" name="Genome Announc.">
        <title>Draft genome sequences of eight enterohepatic helicobacter species isolated from both laboratory and wild rodents.</title>
        <authorList>
            <person name="Sheh A."/>
            <person name="Shen Z."/>
            <person name="Fox J.G."/>
        </authorList>
    </citation>
    <scope>NUCLEOTIDE SEQUENCE [LARGE SCALE GENOMIC DNA]</scope>
    <source>
        <strain evidence="2 3">MIT-03-7007</strain>
    </source>
</reference>
<evidence type="ECO:0000259" key="1">
    <source>
        <dbReference type="PROSITE" id="PS50983"/>
    </source>
</evidence>
<accession>A0A4U8UDI5</accession>
<dbReference type="PANTHER" id="PTHR30535">
    <property type="entry name" value="VITAMIN B12-BINDING PROTEIN"/>
    <property type="match status" value="1"/>
</dbReference>
<evidence type="ECO:0000313" key="3">
    <source>
        <dbReference type="Proteomes" id="UP000029920"/>
    </source>
</evidence>
<organism evidence="2 3">
    <name type="scientific">Helicobacter apodemus</name>
    <dbReference type="NCBI Taxonomy" id="135569"/>
    <lineage>
        <taxon>Bacteria</taxon>
        <taxon>Pseudomonadati</taxon>
        <taxon>Campylobacterota</taxon>
        <taxon>Epsilonproteobacteria</taxon>
        <taxon>Campylobacterales</taxon>
        <taxon>Helicobacteraceae</taxon>
        <taxon>Helicobacter</taxon>
    </lineage>
</organism>